<feature type="compositionally biased region" description="Basic and acidic residues" evidence="1">
    <location>
        <begin position="131"/>
        <end position="142"/>
    </location>
</feature>
<feature type="compositionally biased region" description="Basic residues" evidence="1">
    <location>
        <begin position="112"/>
        <end position="122"/>
    </location>
</feature>
<dbReference type="Proteomes" id="UP000807342">
    <property type="component" value="Unassembled WGS sequence"/>
</dbReference>
<feature type="region of interest" description="Disordered" evidence="1">
    <location>
        <begin position="1"/>
        <end position="161"/>
    </location>
</feature>
<comment type="caution">
    <text evidence="2">The sequence shown here is derived from an EMBL/GenBank/DDBJ whole genome shotgun (WGS) entry which is preliminary data.</text>
</comment>
<feature type="compositionally biased region" description="Basic and acidic residues" evidence="1">
    <location>
        <begin position="300"/>
        <end position="310"/>
    </location>
</feature>
<evidence type="ECO:0000313" key="3">
    <source>
        <dbReference type="Proteomes" id="UP000807342"/>
    </source>
</evidence>
<protein>
    <submittedName>
        <fullName evidence="2">Uncharacterized protein</fullName>
    </submittedName>
</protein>
<feature type="region of interest" description="Disordered" evidence="1">
    <location>
        <begin position="200"/>
        <end position="310"/>
    </location>
</feature>
<feature type="compositionally biased region" description="Basic and acidic residues" evidence="1">
    <location>
        <begin position="49"/>
        <end position="61"/>
    </location>
</feature>
<feature type="compositionally biased region" description="Polar residues" evidence="1">
    <location>
        <begin position="1"/>
        <end position="13"/>
    </location>
</feature>
<feature type="compositionally biased region" description="Polar residues" evidence="1">
    <location>
        <begin position="99"/>
        <end position="109"/>
    </location>
</feature>
<sequence>MRPNSASDHSLCSPQKAWERARSPSPEGYLSSPDPFFPESQSAGDFEEKEEHRIEEPRELGYPDEEDEVAGQPQESTSHADTQPQPPIDINKEELIPGLTTSNATNSGPPRSRPHLPSRMHPRPVNPPEADSSHSTRSERQIDSAQLCPQELREVPQDSVGARRLIRPHILHLLNEPSPSFTQQQPSLQYSEAPVLEDGVATSTKEPGELRTCSNGVDKQESDKSRRATKVKDAKPGTNKRGSELRRSRRLLEKTQRHMKTDPGGICSATDRDGRVETLQGSREARRSLARGTRAQRRKQPYDSEKPGRK</sequence>
<evidence type="ECO:0000313" key="2">
    <source>
        <dbReference type="EMBL" id="KAF9445038.1"/>
    </source>
</evidence>
<dbReference type="EMBL" id="MU151329">
    <property type="protein sequence ID" value="KAF9445038.1"/>
    <property type="molecule type" value="Genomic_DNA"/>
</dbReference>
<dbReference type="AlphaFoldDB" id="A0A9P5X560"/>
<accession>A0A9P5X560</accession>
<proteinExistence type="predicted"/>
<feature type="compositionally biased region" description="Polar residues" evidence="1">
    <location>
        <begin position="73"/>
        <end position="83"/>
    </location>
</feature>
<organism evidence="2 3">
    <name type="scientific">Macrolepiota fuliginosa MF-IS2</name>
    <dbReference type="NCBI Taxonomy" id="1400762"/>
    <lineage>
        <taxon>Eukaryota</taxon>
        <taxon>Fungi</taxon>
        <taxon>Dikarya</taxon>
        <taxon>Basidiomycota</taxon>
        <taxon>Agaricomycotina</taxon>
        <taxon>Agaricomycetes</taxon>
        <taxon>Agaricomycetidae</taxon>
        <taxon>Agaricales</taxon>
        <taxon>Agaricineae</taxon>
        <taxon>Agaricaceae</taxon>
        <taxon>Macrolepiota</taxon>
    </lineage>
</organism>
<evidence type="ECO:0000256" key="1">
    <source>
        <dbReference type="SAM" id="MobiDB-lite"/>
    </source>
</evidence>
<gene>
    <name evidence="2" type="ORF">P691DRAFT_777849</name>
</gene>
<name>A0A9P5X560_9AGAR</name>
<keyword evidence="3" id="KW-1185">Reference proteome</keyword>
<feature type="compositionally biased region" description="Basic and acidic residues" evidence="1">
    <location>
        <begin position="218"/>
        <end position="261"/>
    </location>
</feature>
<reference evidence="2" key="1">
    <citation type="submission" date="2020-11" db="EMBL/GenBank/DDBJ databases">
        <authorList>
            <consortium name="DOE Joint Genome Institute"/>
            <person name="Ahrendt S."/>
            <person name="Riley R."/>
            <person name="Andreopoulos W."/>
            <person name="Labutti K."/>
            <person name="Pangilinan J."/>
            <person name="Ruiz-Duenas F.J."/>
            <person name="Barrasa J.M."/>
            <person name="Sanchez-Garcia M."/>
            <person name="Camarero S."/>
            <person name="Miyauchi S."/>
            <person name="Serrano A."/>
            <person name="Linde D."/>
            <person name="Babiker R."/>
            <person name="Drula E."/>
            <person name="Ayuso-Fernandez I."/>
            <person name="Pacheco R."/>
            <person name="Padilla G."/>
            <person name="Ferreira P."/>
            <person name="Barriuso J."/>
            <person name="Kellner H."/>
            <person name="Castanera R."/>
            <person name="Alfaro M."/>
            <person name="Ramirez L."/>
            <person name="Pisabarro A.G."/>
            <person name="Kuo A."/>
            <person name="Tritt A."/>
            <person name="Lipzen A."/>
            <person name="He G."/>
            <person name="Yan M."/>
            <person name="Ng V."/>
            <person name="Cullen D."/>
            <person name="Martin F."/>
            <person name="Rosso M.-N."/>
            <person name="Henrissat B."/>
            <person name="Hibbett D."/>
            <person name="Martinez A.T."/>
            <person name="Grigoriev I.V."/>
        </authorList>
    </citation>
    <scope>NUCLEOTIDE SEQUENCE</scope>
    <source>
        <strain evidence="2">MF-IS2</strain>
    </source>
</reference>